<dbReference type="OrthoDB" id="3945769at2759"/>
<evidence type="ECO:0000313" key="2">
    <source>
        <dbReference type="Proteomes" id="UP000490939"/>
    </source>
</evidence>
<protein>
    <submittedName>
        <fullName evidence="1">Uncharacterized protein</fullName>
    </submittedName>
</protein>
<gene>
    <name evidence="1" type="ORF">EG327_005447</name>
</gene>
<name>A0A8H3V5J9_VENIN</name>
<sequence>MTSKPCGQRALFHTGAVKSSGATLHAPRLVNTTSSPNMSASVPKIGRGTKWSVVGATAIALSAAAATNFRNQQASLRATKKKDLADNDQRYQTLLDAYGSGESLEDLQKAVGSYESGSRR</sequence>
<evidence type="ECO:0000313" key="1">
    <source>
        <dbReference type="EMBL" id="KAE9983567.1"/>
    </source>
</evidence>
<accession>A0A8H3V5J9</accession>
<comment type="caution">
    <text evidence="1">The sequence shown here is derived from an EMBL/GenBank/DDBJ whole genome shotgun (WGS) entry which is preliminary data.</text>
</comment>
<dbReference type="EMBL" id="WNWR01000315">
    <property type="protein sequence ID" value="KAE9983567.1"/>
    <property type="molecule type" value="Genomic_DNA"/>
</dbReference>
<keyword evidence="2" id="KW-1185">Reference proteome</keyword>
<proteinExistence type="predicted"/>
<dbReference type="AlphaFoldDB" id="A0A8H3V5J9"/>
<reference evidence="1 2" key="1">
    <citation type="submission" date="2019-07" db="EMBL/GenBank/DDBJ databases">
        <title>Venturia inaequalis Genome Resource.</title>
        <authorList>
            <person name="Lichtner F.J."/>
        </authorList>
    </citation>
    <scope>NUCLEOTIDE SEQUENCE [LARGE SCALE GENOMIC DNA]</scope>
    <source>
        <strain evidence="1 2">DMI_063113</strain>
    </source>
</reference>
<organism evidence="1 2">
    <name type="scientific">Venturia inaequalis</name>
    <name type="common">Apple scab fungus</name>
    <dbReference type="NCBI Taxonomy" id="5025"/>
    <lineage>
        <taxon>Eukaryota</taxon>
        <taxon>Fungi</taxon>
        <taxon>Dikarya</taxon>
        <taxon>Ascomycota</taxon>
        <taxon>Pezizomycotina</taxon>
        <taxon>Dothideomycetes</taxon>
        <taxon>Pleosporomycetidae</taxon>
        <taxon>Venturiales</taxon>
        <taxon>Venturiaceae</taxon>
        <taxon>Venturia</taxon>
    </lineage>
</organism>
<dbReference type="Proteomes" id="UP000490939">
    <property type="component" value="Unassembled WGS sequence"/>
</dbReference>